<feature type="region of interest" description="Disordered" evidence="1">
    <location>
        <begin position="165"/>
        <end position="201"/>
    </location>
</feature>
<dbReference type="Proteomes" id="UP000283530">
    <property type="component" value="Unassembled WGS sequence"/>
</dbReference>
<feature type="compositionally biased region" description="Polar residues" evidence="1">
    <location>
        <begin position="184"/>
        <end position="193"/>
    </location>
</feature>
<gene>
    <name evidence="2" type="ORF">CKAN_00407500</name>
</gene>
<keyword evidence="3" id="KW-1185">Reference proteome</keyword>
<evidence type="ECO:0000313" key="2">
    <source>
        <dbReference type="EMBL" id="RWR75679.1"/>
    </source>
</evidence>
<feature type="compositionally biased region" description="Polar residues" evidence="1">
    <location>
        <begin position="167"/>
        <end position="176"/>
    </location>
</feature>
<evidence type="ECO:0000256" key="1">
    <source>
        <dbReference type="SAM" id="MobiDB-lite"/>
    </source>
</evidence>
<protein>
    <submittedName>
        <fullName evidence="2">Uncharacterized protein</fullName>
    </submittedName>
</protein>
<name>A0A3S3ML31_9MAGN</name>
<comment type="caution">
    <text evidence="2">The sequence shown here is derived from an EMBL/GenBank/DDBJ whole genome shotgun (WGS) entry which is preliminary data.</text>
</comment>
<feature type="compositionally biased region" description="Polar residues" evidence="1">
    <location>
        <begin position="35"/>
        <end position="51"/>
    </location>
</feature>
<dbReference type="PANTHER" id="PTHR35286">
    <property type="entry name" value="EXPRESSED PROTEIN"/>
    <property type="match status" value="1"/>
</dbReference>
<proteinExistence type="predicted"/>
<dbReference type="AlphaFoldDB" id="A0A3S3ML31"/>
<accession>A0A3S3ML31</accession>
<dbReference type="EMBL" id="QPKB01000002">
    <property type="protein sequence ID" value="RWR75679.1"/>
    <property type="molecule type" value="Genomic_DNA"/>
</dbReference>
<dbReference type="PANTHER" id="PTHR35286:SF1">
    <property type="entry name" value="EXPRESSED PROTEIN"/>
    <property type="match status" value="1"/>
</dbReference>
<sequence>MPSTRDEFWIGLRRQGKVKIEGEIIRIILSSDTDSLRPNSGSPSRSTAESDSTTKGDLRLGLGIVPGHVMTYDESNSLSLECIFGFYFREEERQSGILACCNELPAKAYCRVSPRAFTITVVWLQHQSPHGLFCSSYPHCSTNTRGESGLGYVAKEGVKIEDERPSVSFSPVTQIPSDRILGSPSRSHAASDSTTERGSEHWFGSAHGHVMTYDEVTPFPSIYFGIYFERRRGYQGI</sequence>
<evidence type="ECO:0000313" key="3">
    <source>
        <dbReference type="Proteomes" id="UP000283530"/>
    </source>
</evidence>
<reference evidence="2 3" key="1">
    <citation type="journal article" date="2019" name="Nat. Plants">
        <title>Stout camphor tree genome fills gaps in understanding of flowering plant genome evolution.</title>
        <authorList>
            <person name="Chaw S.M."/>
            <person name="Liu Y.C."/>
            <person name="Wu Y.W."/>
            <person name="Wang H.Y."/>
            <person name="Lin C.I."/>
            <person name="Wu C.S."/>
            <person name="Ke H.M."/>
            <person name="Chang L.Y."/>
            <person name="Hsu C.Y."/>
            <person name="Yang H.T."/>
            <person name="Sudianto E."/>
            <person name="Hsu M.H."/>
            <person name="Wu K.P."/>
            <person name="Wang L.N."/>
            <person name="Leebens-Mack J.H."/>
            <person name="Tsai I.J."/>
        </authorList>
    </citation>
    <scope>NUCLEOTIDE SEQUENCE [LARGE SCALE GENOMIC DNA]</scope>
    <source>
        <strain evidence="3">cv. Chaw 1501</strain>
        <tissue evidence="2">Young leaves</tissue>
    </source>
</reference>
<feature type="region of interest" description="Disordered" evidence="1">
    <location>
        <begin position="35"/>
        <end position="54"/>
    </location>
</feature>
<organism evidence="2 3">
    <name type="scientific">Cinnamomum micranthum f. kanehirae</name>
    <dbReference type="NCBI Taxonomy" id="337451"/>
    <lineage>
        <taxon>Eukaryota</taxon>
        <taxon>Viridiplantae</taxon>
        <taxon>Streptophyta</taxon>
        <taxon>Embryophyta</taxon>
        <taxon>Tracheophyta</taxon>
        <taxon>Spermatophyta</taxon>
        <taxon>Magnoliopsida</taxon>
        <taxon>Magnoliidae</taxon>
        <taxon>Laurales</taxon>
        <taxon>Lauraceae</taxon>
        <taxon>Cinnamomum</taxon>
    </lineage>
</organism>